<accession>A0A8S5L6X6</accession>
<name>A0A8S5L6X6_9CAUD</name>
<proteinExistence type="predicted"/>
<sequence length="35" mass="4238">MKKICKKLAQLKLLYYLCTVKLKQEQLLTLKTQRK</sequence>
<organism evidence="1">
    <name type="scientific">Siphoviridae sp. ctnFV5</name>
    <dbReference type="NCBI Taxonomy" id="2823600"/>
    <lineage>
        <taxon>Viruses</taxon>
        <taxon>Duplodnaviria</taxon>
        <taxon>Heunggongvirae</taxon>
        <taxon>Uroviricota</taxon>
        <taxon>Caudoviricetes</taxon>
    </lineage>
</organism>
<protein>
    <submittedName>
        <fullName evidence="1">Uncharacterized protein</fullName>
    </submittedName>
</protein>
<evidence type="ECO:0000313" key="1">
    <source>
        <dbReference type="EMBL" id="DAD65680.1"/>
    </source>
</evidence>
<dbReference type="EMBL" id="BK014647">
    <property type="protein sequence ID" value="DAD65680.1"/>
    <property type="molecule type" value="Genomic_DNA"/>
</dbReference>
<reference evidence="1" key="1">
    <citation type="journal article" date="2021" name="Proc. Natl. Acad. Sci. U.S.A.">
        <title>A Catalog of Tens of Thousands of Viruses from Human Metagenomes Reveals Hidden Associations with Chronic Diseases.</title>
        <authorList>
            <person name="Tisza M.J."/>
            <person name="Buck C.B."/>
        </authorList>
    </citation>
    <scope>NUCLEOTIDE SEQUENCE</scope>
    <source>
        <strain evidence="1">CtnFV5</strain>
    </source>
</reference>